<evidence type="ECO:0000256" key="2">
    <source>
        <dbReference type="ARBA" id="ARBA00005190"/>
    </source>
</evidence>
<dbReference type="AlphaFoldDB" id="A0A1X7VE62"/>
<evidence type="ECO:0000313" key="18">
    <source>
        <dbReference type="Proteomes" id="UP000007879"/>
    </source>
</evidence>
<dbReference type="CDD" id="cd07793">
    <property type="entry name" value="ASKHA_NBD_FGGY_GK5-like"/>
    <property type="match status" value="1"/>
</dbReference>
<dbReference type="InterPro" id="IPR018483">
    <property type="entry name" value="Carb_kinase_FGGY_CS"/>
</dbReference>
<keyword evidence="18" id="KW-1185">Reference proteome</keyword>
<dbReference type="PANTHER" id="PTHR10196:SF68">
    <property type="entry name" value="GLYCEROL KINASE 5-RELATED"/>
    <property type="match status" value="1"/>
</dbReference>
<keyword evidence="6 14" id="KW-0808">Transferase</keyword>
<keyword evidence="5" id="KW-0963">Cytoplasm</keyword>
<reference evidence="18" key="1">
    <citation type="journal article" date="2010" name="Nature">
        <title>The Amphimedon queenslandica genome and the evolution of animal complexity.</title>
        <authorList>
            <person name="Srivastava M."/>
            <person name="Simakov O."/>
            <person name="Chapman J."/>
            <person name="Fahey B."/>
            <person name="Gauthier M.E."/>
            <person name="Mitros T."/>
            <person name="Richards G.S."/>
            <person name="Conaco C."/>
            <person name="Dacre M."/>
            <person name="Hellsten U."/>
            <person name="Larroux C."/>
            <person name="Putnam N.H."/>
            <person name="Stanke M."/>
            <person name="Adamska M."/>
            <person name="Darling A."/>
            <person name="Degnan S.M."/>
            <person name="Oakley T.H."/>
            <person name="Plachetzki D.C."/>
            <person name="Zhai Y."/>
            <person name="Adamski M."/>
            <person name="Calcino A."/>
            <person name="Cummins S.F."/>
            <person name="Goodstein D.M."/>
            <person name="Harris C."/>
            <person name="Jackson D.J."/>
            <person name="Leys S.P."/>
            <person name="Shu S."/>
            <person name="Woodcroft B.J."/>
            <person name="Vervoort M."/>
            <person name="Kosik K.S."/>
            <person name="Manning G."/>
            <person name="Degnan B.M."/>
            <person name="Rokhsar D.S."/>
        </authorList>
    </citation>
    <scope>NUCLEOTIDE SEQUENCE [LARGE SCALE GENOMIC DNA]</scope>
</reference>
<dbReference type="InterPro" id="IPR000577">
    <property type="entry name" value="Carb_kinase_FGGY"/>
</dbReference>
<dbReference type="GO" id="GO:0046167">
    <property type="term" value="P:glycerol-3-phosphate biosynthetic process"/>
    <property type="evidence" value="ECO:0007669"/>
    <property type="project" value="TreeGrafter"/>
</dbReference>
<dbReference type="UniPathway" id="UPA00618">
    <property type="reaction ID" value="UER00672"/>
</dbReference>
<feature type="domain" description="Carbohydrate kinase FGGY C-terminal" evidence="16">
    <location>
        <begin position="277"/>
        <end position="464"/>
    </location>
</feature>
<dbReference type="EC" id="2.7.1.30" evidence="4"/>
<dbReference type="FunFam" id="3.30.420.40:FF:000102">
    <property type="entry name" value="Putative glycerol kinase 5"/>
    <property type="match status" value="1"/>
</dbReference>
<dbReference type="PIRSF" id="PIRSF000538">
    <property type="entry name" value="GlpK"/>
    <property type="match status" value="1"/>
</dbReference>
<proteinExistence type="inferred from homology"/>
<evidence type="ECO:0000256" key="12">
    <source>
        <dbReference type="ARBA" id="ARBA00045165"/>
    </source>
</evidence>
<keyword evidence="10" id="KW-0067">ATP-binding</keyword>
<feature type="domain" description="Carbohydrate kinase FGGY N-terminal" evidence="15">
    <location>
        <begin position="6"/>
        <end position="267"/>
    </location>
</feature>
<evidence type="ECO:0000256" key="3">
    <source>
        <dbReference type="ARBA" id="ARBA00009156"/>
    </source>
</evidence>
<dbReference type="KEGG" id="aqu:100637498"/>
<accession>A0A1X7VE62</accession>
<comment type="subcellular location">
    <subcellularLocation>
        <location evidence="1">Cytoplasm</location>
    </subcellularLocation>
</comment>
<gene>
    <name evidence="17" type="primary">100637498</name>
</gene>
<evidence type="ECO:0000256" key="9">
    <source>
        <dbReference type="ARBA" id="ARBA00022798"/>
    </source>
</evidence>
<dbReference type="Pfam" id="PF02782">
    <property type="entry name" value="FGGY_C"/>
    <property type="match status" value="1"/>
</dbReference>
<dbReference type="OrthoDB" id="6278781at2759"/>
<evidence type="ECO:0000256" key="1">
    <source>
        <dbReference type="ARBA" id="ARBA00004496"/>
    </source>
</evidence>
<evidence type="ECO:0000256" key="6">
    <source>
        <dbReference type="ARBA" id="ARBA00022679"/>
    </source>
</evidence>
<dbReference type="eggNOG" id="KOG2517">
    <property type="taxonomic scope" value="Eukaryota"/>
</dbReference>
<dbReference type="InterPro" id="IPR018484">
    <property type="entry name" value="FGGY_N"/>
</dbReference>
<dbReference type="Gene3D" id="3.30.420.40">
    <property type="match status" value="2"/>
</dbReference>
<dbReference type="InterPro" id="IPR037444">
    <property type="entry name" value="GK5"/>
</dbReference>
<dbReference type="GO" id="GO:0004370">
    <property type="term" value="F:glycerol kinase activity"/>
    <property type="evidence" value="ECO:0007669"/>
    <property type="project" value="UniProtKB-EC"/>
</dbReference>
<comment type="function">
    <text evidence="12">Skin-specific kinase that plays a key role in glycerol metabolism, catalyzing its phosphorylation to produce sn-glycerol 3-phosphate. Involved in skin-specific regulation of sterol regulatory element-binding protein (SREBP) processing and lipid biosynthesis.</text>
</comment>
<dbReference type="FunCoup" id="A0A1X7VE62">
    <property type="interactions" value="96"/>
</dbReference>
<dbReference type="InParanoid" id="A0A1X7VE62"/>
<name>A0A1X7VE62_AMPQE</name>
<keyword evidence="8 14" id="KW-0418">Kinase</keyword>
<sequence>MSSSFVLGVDVGTSRIRCVAVDKSGETLGQSEVSVNVLHPTPDASEIDPEELWTKFKTVVSQTLESGSLKPEDTACIGITTLRCTFLLWERDTGKPLCNFSTWQDRRAAQACIDWNESIQLKTLQAGANVAYFFTRGKKFMAASVIKFITNHVSVRLWWLLNQLEGARERGRNGELCFGTVDTWLIWKLTKGEVHATDYSNVSATAIYDTYQLDWSGLILKIFEIPSQMLPEVRDSGGDFGHSHEDIFGVSIPITGIISDQTSAMFGQMCWEPGDTKCTLGTGLFVNINTGNRPHASVTGLYPVIGWKIGSDLTFLAEGMFSSVGSVIEWGKKFGLYDCPSQTEDMAQSVDSSGGVCFVPCFDGIQAPHNDPNSTASVIGLTHNTRKEHIVRALLESIAFICKQLLTVANAEVSHPIKKIRVDGGVCRNGFILQLISDLLEIPIEKPSELDKTVFGAVYVAGLASGFWKSRDELEGFWKLDNIFEPQENPQYESLYLTWQEALHRSLKWYKS</sequence>
<dbReference type="Pfam" id="PF00370">
    <property type="entry name" value="FGGY_N"/>
    <property type="match status" value="1"/>
</dbReference>
<protein>
    <recommendedName>
        <fullName evidence="13">Glycerol kinase 5</fullName>
        <ecNumber evidence="4">2.7.1.30</ecNumber>
    </recommendedName>
    <alternativeName>
        <fullName evidence="11">ATP:glycerol 3-phosphotransferase 5</fullName>
    </alternativeName>
</protein>
<evidence type="ECO:0000256" key="4">
    <source>
        <dbReference type="ARBA" id="ARBA00012099"/>
    </source>
</evidence>
<dbReference type="GO" id="GO:0006641">
    <property type="term" value="P:triglyceride metabolic process"/>
    <property type="evidence" value="ECO:0007669"/>
    <property type="project" value="TreeGrafter"/>
</dbReference>
<evidence type="ECO:0000256" key="13">
    <source>
        <dbReference type="ARBA" id="ARBA00047192"/>
    </source>
</evidence>
<dbReference type="SUPFAM" id="SSF53067">
    <property type="entry name" value="Actin-like ATPase domain"/>
    <property type="match status" value="2"/>
</dbReference>
<dbReference type="EnsemblMetazoa" id="XM_003384811.3">
    <property type="protein sequence ID" value="XP_003384859.1"/>
    <property type="gene ID" value="LOC100637498"/>
</dbReference>
<dbReference type="GO" id="GO:0019563">
    <property type="term" value="P:glycerol catabolic process"/>
    <property type="evidence" value="ECO:0007669"/>
    <property type="project" value="UniProtKB-UniPathway"/>
</dbReference>
<evidence type="ECO:0000256" key="7">
    <source>
        <dbReference type="ARBA" id="ARBA00022741"/>
    </source>
</evidence>
<evidence type="ECO:0000259" key="16">
    <source>
        <dbReference type="Pfam" id="PF02782"/>
    </source>
</evidence>
<evidence type="ECO:0000256" key="14">
    <source>
        <dbReference type="RuleBase" id="RU003733"/>
    </source>
</evidence>
<dbReference type="InterPro" id="IPR043129">
    <property type="entry name" value="ATPase_NBD"/>
</dbReference>
<reference evidence="17" key="2">
    <citation type="submission" date="2017-05" db="UniProtKB">
        <authorList>
            <consortium name="EnsemblMetazoa"/>
        </authorList>
    </citation>
    <scope>IDENTIFICATION</scope>
</reference>
<evidence type="ECO:0000313" key="17">
    <source>
        <dbReference type="EnsemblMetazoa" id="Aqu2.1.37802_001"/>
    </source>
</evidence>
<comment type="pathway">
    <text evidence="2">Polyol metabolism; glycerol degradation via glycerol kinase pathway; sn-glycerol 3-phosphate from glycerol: step 1/1.</text>
</comment>
<dbReference type="PROSITE" id="PS00445">
    <property type="entry name" value="FGGY_KINASES_2"/>
    <property type="match status" value="1"/>
</dbReference>
<organism evidence="17">
    <name type="scientific">Amphimedon queenslandica</name>
    <name type="common">Sponge</name>
    <dbReference type="NCBI Taxonomy" id="400682"/>
    <lineage>
        <taxon>Eukaryota</taxon>
        <taxon>Metazoa</taxon>
        <taxon>Porifera</taxon>
        <taxon>Demospongiae</taxon>
        <taxon>Heteroscleromorpha</taxon>
        <taxon>Haplosclerida</taxon>
        <taxon>Niphatidae</taxon>
        <taxon>Amphimedon</taxon>
    </lineage>
</organism>
<dbReference type="STRING" id="400682.A0A1X7VE62"/>
<dbReference type="Proteomes" id="UP000007879">
    <property type="component" value="Unassembled WGS sequence"/>
</dbReference>
<dbReference type="EnsemblMetazoa" id="Aqu2.1.37802_001">
    <property type="protein sequence ID" value="Aqu2.1.37802_001"/>
    <property type="gene ID" value="Aqu2.1.37802"/>
</dbReference>
<keyword evidence="9" id="KW-0319">Glycerol metabolism</keyword>
<dbReference type="GO" id="GO:0005739">
    <property type="term" value="C:mitochondrion"/>
    <property type="evidence" value="ECO:0007669"/>
    <property type="project" value="TreeGrafter"/>
</dbReference>
<evidence type="ECO:0000256" key="11">
    <source>
        <dbReference type="ARBA" id="ARBA00033026"/>
    </source>
</evidence>
<evidence type="ECO:0000256" key="8">
    <source>
        <dbReference type="ARBA" id="ARBA00022777"/>
    </source>
</evidence>
<evidence type="ECO:0000259" key="15">
    <source>
        <dbReference type="Pfam" id="PF00370"/>
    </source>
</evidence>
<keyword evidence="7" id="KW-0547">Nucleotide-binding</keyword>
<evidence type="ECO:0000256" key="5">
    <source>
        <dbReference type="ARBA" id="ARBA00022490"/>
    </source>
</evidence>
<dbReference type="GO" id="GO:0005524">
    <property type="term" value="F:ATP binding"/>
    <property type="evidence" value="ECO:0007669"/>
    <property type="project" value="UniProtKB-KW"/>
</dbReference>
<dbReference type="PANTHER" id="PTHR10196">
    <property type="entry name" value="SUGAR KINASE"/>
    <property type="match status" value="1"/>
</dbReference>
<comment type="similarity">
    <text evidence="3 14">Belongs to the FGGY kinase family.</text>
</comment>
<dbReference type="InterPro" id="IPR018485">
    <property type="entry name" value="FGGY_C"/>
</dbReference>
<evidence type="ECO:0000256" key="10">
    <source>
        <dbReference type="ARBA" id="ARBA00022840"/>
    </source>
</evidence>
<dbReference type="FunFam" id="3.30.420.40:FF:000104">
    <property type="entry name" value="putative glycerol kinase 5"/>
    <property type="match status" value="1"/>
</dbReference>